<feature type="transmembrane region" description="Helical" evidence="1">
    <location>
        <begin position="426"/>
        <end position="447"/>
    </location>
</feature>
<dbReference type="InterPro" id="IPR004158">
    <property type="entry name" value="DUF247_pln"/>
</dbReference>
<reference evidence="2" key="1">
    <citation type="submission" date="2023-03" db="EMBL/GenBank/DDBJ databases">
        <authorList>
            <person name="Julca I."/>
        </authorList>
    </citation>
    <scope>NUCLEOTIDE SEQUENCE</scope>
</reference>
<evidence type="ECO:0000313" key="2">
    <source>
        <dbReference type="EMBL" id="CAI9109057.1"/>
    </source>
</evidence>
<accession>A0AAV1DPY0</accession>
<dbReference type="Pfam" id="PF03140">
    <property type="entry name" value="DUF247"/>
    <property type="match status" value="1"/>
</dbReference>
<gene>
    <name evidence="2" type="ORF">OLC1_LOCUS17022</name>
</gene>
<protein>
    <submittedName>
        <fullName evidence="2">OLC1v1008795C2</fullName>
    </submittedName>
</protein>
<dbReference type="AlphaFoldDB" id="A0AAV1DPY0"/>
<keyword evidence="3" id="KW-1185">Reference proteome</keyword>
<dbReference type="PANTHER" id="PTHR31170:SF18">
    <property type="entry name" value="(WILD MALAYSIAN BANANA) HYPOTHETICAL PROTEIN"/>
    <property type="match status" value="1"/>
</dbReference>
<name>A0AAV1DPY0_OLDCO</name>
<dbReference type="EMBL" id="OX459123">
    <property type="protein sequence ID" value="CAI9109057.1"/>
    <property type="molecule type" value="Genomic_DNA"/>
</dbReference>
<keyword evidence="1" id="KW-0812">Transmembrane</keyword>
<proteinExistence type="predicted"/>
<organism evidence="2 3">
    <name type="scientific">Oldenlandia corymbosa var. corymbosa</name>
    <dbReference type="NCBI Taxonomy" id="529605"/>
    <lineage>
        <taxon>Eukaryota</taxon>
        <taxon>Viridiplantae</taxon>
        <taxon>Streptophyta</taxon>
        <taxon>Embryophyta</taxon>
        <taxon>Tracheophyta</taxon>
        <taxon>Spermatophyta</taxon>
        <taxon>Magnoliopsida</taxon>
        <taxon>eudicotyledons</taxon>
        <taxon>Gunneridae</taxon>
        <taxon>Pentapetalae</taxon>
        <taxon>asterids</taxon>
        <taxon>lamiids</taxon>
        <taxon>Gentianales</taxon>
        <taxon>Rubiaceae</taxon>
        <taxon>Rubioideae</taxon>
        <taxon>Spermacoceae</taxon>
        <taxon>Hedyotis-Oldenlandia complex</taxon>
        <taxon>Oldenlandia</taxon>
    </lineage>
</organism>
<evidence type="ECO:0000313" key="3">
    <source>
        <dbReference type="Proteomes" id="UP001161247"/>
    </source>
</evidence>
<dbReference type="PANTHER" id="PTHR31170">
    <property type="entry name" value="BNAC04G53230D PROTEIN"/>
    <property type="match status" value="1"/>
</dbReference>
<sequence>MMEKSSWVVEVGGDDNNKLSEIIEAEKKDWDKHSIYKLPHCVTDLNEKAYKPRAISFGPYHHGEPNLAAMEAHKSRALIRFLNRSRKCMDYYIHVLEGAVVEDLMDAYDGLDPKWREDPKGFLRMMIRDGCFMLELLRASSALSSSFGNDIGGQGGGYADNDPIFSNHGKLHMMPYIKRDMLMLENQLPMLLLTTLLSEEEEMIDEKVDEKVNKLIVEFCSLDKQCYLELGKCKHVLDVYRKVLLGDDNHPKLAKLLASSWLPERPTTGDDILPSATHLYEAGISIQKSGTESIRDISFHAGIFNGVLRIPPLIVDDITEPLFLNLMAFERFHVGIGNDVTSYISFMVDLIDDERDVSHLHFREIILNACGSGRAAAKLINSLGKDISLDPDSPLFSERSKARNYCKRRWNRWRGNLVHTYFKSPWTAISLIAAILLFGLTFFDVLFNNIIFNKQQS</sequence>
<dbReference type="Proteomes" id="UP001161247">
    <property type="component" value="Chromosome 6"/>
</dbReference>
<evidence type="ECO:0000256" key="1">
    <source>
        <dbReference type="SAM" id="Phobius"/>
    </source>
</evidence>
<keyword evidence="1" id="KW-0472">Membrane</keyword>
<keyword evidence="1" id="KW-1133">Transmembrane helix</keyword>